<dbReference type="AlphaFoldDB" id="S3DI01"/>
<dbReference type="InterPro" id="IPR022024">
    <property type="entry name" value="DUF3602"/>
</dbReference>
<feature type="compositionally biased region" description="Basic and acidic residues" evidence="1">
    <location>
        <begin position="112"/>
        <end position="125"/>
    </location>
</feature>
<feature type="region of interest" description="Disordered" evidence="1">
    <location>
        <begin position="1"/>
        <end position="125"/>
    </location>
</feature>
<name>S3DI01_GLAL2</name>
<dbReference type="eggNOG" id="ENOG502SD3B">
    <property type="taxonomic scope" value="Eukaryota"/>
</dbReference>
<keyword evidence="3" id="KW-1185">Reference proteome</keyword>
<reference evidence="2 3" key="1">
    <citation type="journal article" date="2013" name="BMC Genomics">
        <title>Genomics-driven discovery of the pneumocandin biosynthetic gene cluster in the fungus Glarea lozoyensis.</title>
        <authorList>
            <person name="Chen L."/>
            <person name="Yue Q."/>
            <person name="Zhang X."/>
            <person name="Xiang M."/>
            <person name="Wang C."/>
            <person name="Li S."/>
            <person name="Che Y."/>
            <person name="Ortiz-Lopez F.J."/>
            <person name="Bills G.F."/>
            <person name="Liu X."/>
            <person name="An Z."/>
        </authorList>
    </citation>
    <scope>NUCLEOTIDE SEQUENCE [LARGE SCALE GENOMIC DNA]</scope>
    <source>
        <strain evidence="3">ATCC 20868 / MF5171</strain>
    </source>
</reference>
<feature type="compositionally biased region" description="Basic and acidic residues" evidence="1">
    <location>
        <begin position="18"/>
        <end position="29"/>
    </location>
</feature>
<dbReference type="RefSeq" id="XP_008076079.1">
    <property type="nucleotide sequence ID" value="XM_008077888.1"/>
</dbReference>
<sequence>MTEPYAKVGRGGAGNFYSREDVKQTEEAPPKTNLQPQVPTTEYAHTGRGGAGNWVQPATLPLPVTDPNHTTKAPVVPERGSSANAGNGGAAVYRGGRGGAGNYSWGVDEEVTERKRREEEEVRRREEGIIEGVRGEVEGTLRAPPRVKDGGRGRV</sequence>
<feature type="compositionally biased region" description="Low complexity" evidence="1">
    <location>
        <begin position="79"/>
        <end position="94"/>
    </location>
</feature>
<feature type="compositionally biased region" description="Basic and acidic residues" evidence="1">
    <location>
        <begin position="146"/>
        <end position="155"/>
    </location>
</feature>
<dbReference type="PANTHER" id="PTHR34693">
    <property type="entry name" value="PROTEIN PAR32"/>
    <property type="match status" value="1"/>
</dbReference>
<dbReference type="OrthoDB" id="4159136at2759"/>
<gene>
    <name evidence="2" type="ORF">GLAREA_08927</name>
</gene>
<proteinExistence type="predicted"/>
<evidence type="ECO:0000256" key="1">
    <source>
        <dbReference type="SAM" id="MobiDB-lite"/>
    </source>
</evidence>
<evidence type="ECO:0000313" key="3">
    <source>
        <dbReference type="Proteomes" id="UP000016922"/>
    </source>
</evidence>
<dbReference type="OMA" id="WKHAISF"/>
<organism evidence="2 3">
    <name type="scientific">Glarea lozoyensis (strain ATCC 20868 / MF5171)</name>
    <dbReference type="NCBI Taxonomy" id="1116229"/>
    <lineage>
        <taxon>Eukaryota</taxon>
        <taxon>Fungi</taxon>
        <taxon>Dikarya</taxon>
        <taxon>Ascomycota</taxon>
        <taxon>Pezizomycotina</taxon>
        <taxon>Leotiomycetes</taxon>
        <taxon>Helotiales</taxon>
        <taxon>Helotiaceae</taxon>
        <taxon>Glarea</taxon>
    </lineage>
</organism>
<dbReference type="EMBL" id="KE145352">
    <property type="protein sequence ID" value="EPE36764.1"/>
    <property type="molecule type" value="Genomic_DNA"/>
</dbReference>
<dbReference type="KEGG" id="glz:GLAREA_08927"/>
<dbReference type="HOGENOM" id="CLU_112553_0_0_1"/>
<dbReference type="InterPro" id="IPR053203">
    <property type="entry name" value="Cisplatin_resist-associated"/>
</dbReference>
<evidence type="ECO:0000313" key="2">
    <source>
        <dbReference type="EMBL" id="EPE36764.1"/>
    </source>
</evidence>
<dbReference type="PANTHER" id="PTHR34693:SF5">
    <property type="match status" value="1"/>
</dbReference>
<feature type="region of interest" description="Disordered" evidence="1">
    <location>
        <begin position="136"/>
        <end position="155"/>
    </location>
</feature>
<dbReference type="GeneID" id="19467975"/>
<dbReference type="Pfam" id="PF12223">
    <property type="entry name" value="DUF3602"/>
    <property type="match status" value="1"/>
</dbReference>
<protein>
    <submittedName>
        <fullName evidence="2">Uncharacterized protein</fullName>
    </submittedName>
</protein>
<accession>S3DI01</accession>
<dbReference type="Proteomes" id="UP000016922">
    <property type="component" value="Unassembled WGS sequence"/>
</dbReference>